<sequence length="196" mass="22653">MSDRTSSQSLKKREGSPPKMGPITLQAVKRSEGVGATPELKLDRKASYAIDSTWESLWYVRMVRVAVLEWITPPKPLFSRTRKQQWKRSNVRIHRLNRRERKSEEKVGKDMELENLKLYKENMSIMEENNKLRKKARPPTPREPRLDVRVDSEEILTLDISSILSSSSRTVGSNEHEYLSLSESTYPIGLGTDRLV</sequence>
<proteinExistence type="predicted"/>
<dbReference type="AlphaFoldDB" id="A0AAV6LJ61"/>
<dbReference type="EMBL" id="JACTNZ010000001">
    <property type="protein sequence ID" value="KAG5564146.1"/>
    <property type="molecule type" value="Genomic_DNA"/>
</dbReference>
<dbReference type="InterPro" id="IPR039312">
    <property type="entry name" value="ZPR"/>
</dbReference>
<dbReference type="Proteomes" id="UP000823749">
    <property type="component" value="Chromosome 1"/>
</dbReference>
<evidence type="ECO:0000256" key="1">
    <source>
        <dbReference type="SAM" id="MobiDB-lite"/>
    </source>
</evidence>
<evidence type="ECO:0000313" key="3">
    <source>
        <dbReference type="Proteomes" id="UP000823749"/>
    </source>
</evidence>
<comment type="caution">
    <text evidence="2">The sequence shown here is derived from an EMBL/GenBank/DDBJ whole genome shotgun (WGS) entry which is preliminary data.</text>
</comment>
<gene>
    <name evidence="2" type="ORF">RHGRI_000363</name>
</gene>
<accession>A0AAV6LJ61</accession>
<name>A0AAV6LJ61_9ERIC</name>
<evidence type="ECO:0000313" key="2">
    <source>
        <dbReference type="EMBL" id="KAG5564146.1"/>
    </source>
</evidence>
<dbReference type="PANTHER" id="PTHR33601:SF21">
    <property type="entry name" value="PROTEIN LITTLE ZIPPER 1-LIKE"/>
    <property type="match status" value="1"/>
</dbReference>
<organism evidence="2 3">
    <name type="scientific">Rhododendron griersonianum</name>
    <dbReference type="NCBI Taxonomy" id="479676"/>
    <lineage>
        <taxon>Eukaryota</taxon>
        <taxon>Viridiplantae</taxon>
        <taxon>Streptophyta</taxon>
        <taxon>Embryophyta</taxon>
        <taxon>Tracheophyta</taxon>
        <taxon>Spermatophyta</taxon>
        <taxon>Magnoliopsida</taxon>
        <taxon>eudicotyledons</taxon>
        <taxon>Gunneridae</taxon>
        <taxon>Pentapetalae</taxon>
        <taxon>asterids</taxon>
        <taxon>Ericales</taxon>
        <taxon>Ericaceae</taxon>
        <taxon>Ericoideae</taxon>
        <taxon>Rhodoreae</taxon>
        <taxon>Rhododendron</taxon>
    </lineage>
</organism>
<reference evidence="2" key="1">
    <citation type="submission" date="2020-08" db="EMBL/GenBank/DDBJ databases">
        <title>Plant Genome Project.</title>
        <authorList>
            <person name="Zhang R.-G."/>
        </authorList>
    </citation>
    <scope>NUCLEOTIDE SEQUENCE</scope>
    <source>
        <strain evidence="2">WSP0</strain>
        <tissue evidence="2">Leaf</tissue>
    </source>
</reference>
<keyword evidence="3" id="KW-1185">Reference proteome</keyword>
<protein>
    <submittedName>
        <fullName evidence="2">Uncharacterized protein</fullName>
    </submittedName>
</protein>
<feature type="region of interest" description="Disordered" evidence="1">
    <location>
        <begin position="1"/>
        <end position="30"/>
    </location>
</feature>
<dbReference type="PANTHER" id="PTHR33601">
    <property type="entry name" value="PROTEIN LITTLE ZIPPER 4"/>
    <property type="match status" value="1"/>
</dbReference>